<proteinExistence type="predicted"/>
<dbReference type="EMBL" id="CAJNBJ010000020">
    <property type="protein sequence ID" value="CAE6797820.1"/>
    <property type="molecule type" value="Genomic_DNA"/>
</dbReference>
<feature type="region of interest" description="Disordered" evidence="1">
    <location>
        <begin position="73"/>
        <end position="96"/>
    </location>
</feature>
<keyword evidence="3" id="KW-1185">Reference proteome</keyword>
<comment type="caution">
    <text evidence="2">The sequence shown here is derived from an EMBL/GenBank/DDBJ whole genome shotgun (WGS) entry which is preliminary data.</text>
</comment>
<gene>
    <name evidence="2" type="ORF">NSPZN2_70180</name>
</gene>
<sequence length="96" mass="10739">MHALLRVFRLCKDINQKRSNFHSALDARYATSNGLVYAAYIHPLSPLRSEELQSALRQLAELVKTFGSTYSSGELSFGQARPSAPRAPRTQQSPVY</sequence>
<accession>A0ABM8SAG5</accession>
<evidence type="ECO:0000313" key="2">
    <source>
        <dbReference type="EMBL" id="CAE6797820.1"/>
    </source>
</evidence>
<reference evidence="2 3" key="1">
    <citation type="submission" date="2021-02" db="EMBL/GenBank/DDBJ databases">
        <authorList>
            <person name="Han P."/>
        </authorList>
    </citation>
    <scope>NUCLEOTIDE SEQUENCE [LARGE SCALE GENOMIC DNA]</scope>
    <source>
        <strain evidence="2">Candidatus Nitrospira sp. ZN2</strain>
    </source>
</reference>
<protein>
    <submittedName>
        <fullName evidence="2">Uncharacterized protein</fullName>
    </submittedName>
</protein>
<organism evidence="2 3">
    <name type="scientific">Nitrospira defluvii</name>
    <dbReference type="NCBI Taxonomy" id="330214"/>
    <lineage>
        <taxon>Bacteria</taxon>
        <taxon>Pseudomonadati</taxon>
        <taxon>Nitrospirota</taxon>
        <taxon>Nitrospiria</taxon>
        <taxon>Nitrospirales</taxon>
        <taxon>Nitrospiraceae</taxon>
        <taxon>Nitrospira</taxon>
    </lineage>
</organism>
<evidence type="ECO:0000313" key="3">
    <source>
        <dbReference type="Proteomes" id="UP000675880"/>
    </source>
</evidence>
<dbReference type="Proteomes" id="UP000675880">
    <property type="component" value="Unassembled WGS sequence"/>
</dbReference>
<evidence type="ECO:0000256" key="1">
    <source>
        <dbReference type="SAM" id="MobiDB-lite"/>
    </source>
</evidence>
<name>A0ABM8SAG5_9BACT</name>